<dbReference type="GO" id="GO:0016740">
    <property type="term" value="F:transferase activity"/>
    <property type="evidence" value="ECO:0007669"/>
    <property type="project" value="InterPro"/>
</dbReference>
<gene>
    <name evidence="3" type="ORF">CNE99_04375</name>
</gene>
<evidence type="ECO:0008006" key="5">
    <source>
        <dbReference type="Google" id="ProtNLM"/>
    </source>
</evidence>
<evidence type="ECO:0000256" key="1">
    <source>
        <dbReference type="PIRSR" id="PIRSR007531-1"/>
    </source>
</evidence>
<sequence length="207" mass="22954">MDELVMLDLKQRKTGTIVIINGESSARKSSLLRAFLDAAAKPYLDMGLDSFLFSLSQRHLGLHWPELMAEADHAGPMGHRIVRGMHRALAAEGSNVFADHVMVKPSRATDCSIVLATLRTYLIGLHCPADVLETRERERKDRTLGHALKQHKKVHQDLIYDLTIDSSTLSAVDCAHAVLQHIDQHEPHALMDMQHMLAEADSGNGPT</sequence>
<dbReference type="Proteomes" id="UP000219327">
    <property type="component" value="Unassembled WGS sequence"/>
</dbReference>
<dbReference type="InterPro" id="IPR027417">
    <property type="entry name" value="P-loop_NTPase"/>
</dbReference>
<reference evidence="3 4" key="1">
    <citation type="submission" date="2017-08" db="EMBL/GenBank/DDBJ databases">
        <title>Fine stratification of microbial communities through a metagenomic profile of the photic zone.</title>
        <authorList>
            <person name="Haro-Moreno J.M."/>
            <person name="Lopez-Perez M."/>
            <person name="De La Torre J."/>
            <person name="Picazo A."/>
            <person name="Camacho A."/>
            <person name="Rodriguez-Valera F."/>
        </authorList>
    </citation>
    <scope>NUCLEOTIDE SEQUENCE [LARGE SCALE GENOMIC DNA]</scope>
    <source>
        <strain evidence="3">MED-G24</strain>
    </source>
</reference>
<proteinExistence type="predicted"/>
<dbReference type="GO" id="GO:0005524">
    <property type="term" value="F:ATP binding"/>
    <property type="evidence" value="ECO:0007669"/>
    <property type="project" value="InterPro"/>
</dbReference>
<dbReference type="Pfam" id="PF07931">
    <property type="entry name" value="CPT"/>
    <property type="match status" value="1"/>
</dbReference>
<evidence type="ECO:0000313" key="3">
    <source>
        <dbReference type="EMBL" id="PDH40006.1"/>
    </source>
</evidence>
<dbReference type="PIRSF" id="PIRSF007531">
    <property type="entry name" value="CPT"/>
    <property type="match status" value="1"/>
</dbReference>
<protein>
    <recommendedName>
        <fullName evidence="5">Chloramphenicol phosphotransferase</fullName>
    </recommendedName>
</protein>
<accession>A0A2A5WV69</accession>
<dbReference type="Gene3D" id="3.40.50.300">
    <property type="entry name" value="P-loop containing nucleotide triphosphate hydrolases"/>
    <property type="match status" value="1"/>
</dbReference>
<name>A0A2A5WV69_9GAMM</name>
<feature type="binding site" evidence="2">
    <location>
        <begin position="22"/>
        <end position="29"/>
    </location>
    <ligand>
        <name>ATP</name>
        <dbReference type="ChEBI" id="CHEBI:30616"/>
    </ligand>
</feature>
<dbReference type="SUPFAM" id="SSF52540">
    <property type="entry name" value="P-loop containing nucleoside triphosphate hydrolases"/>
    <property type="match status" value="1"/>
</dbReference>
<dbReference type="AlphaFoldDB" id="A0A2A5WV69"/>
<dbReference type="EMBL" id="NTKD01000016">
    <property type="protein sequence ID" value="PDH40006.1"/>
    <property type="molecule type" value="Genomic_DNA"/>
</dbReference>
<evidence type="ECO:0000256" key="2">
    <source>
        <dbReference type="PIRSR" id="PIRSR007531-2"/>
    </source>
</evidence>
<evidence type="ECO:0000313" key="4">
    <source>
        <dbReference type="Proteomes" id="UP000219327"/>
    </source>
</evidence>
<dbReference type="InterPro" id="IPR012853">
    <property type="entry name" value="CPT"/>
</dbReference>
<comment type="caution">
    <text evidence="3">The sequence shown here is derived from an EMBL/GenBank/DDBJ whole genome shotgun (WGS) entry which is preliminary data.</text>
</comment>
<feature type="active site" evidence="1">
    <location>
        <position position="49"/>
    </location>
</feature>
<organism evidence="3 4">
    <name type="scientific">OM182 bacterium MED-G24</name>
    <dbReference type="NCBI Taxonomy" id="1986255"/>
    <lineage>
        <taxon>Bacteria</taxon>
        <taxon>Pseudomonadati</taxon>
        <taxon>Pseudomonadota</taxon>
        <taxon>Gammaproteobacteria</taxon>
        <taxon>OMG group</taxon>
        <taxon>OM182 clade</taxon>
    </lineage>
</organism>